<comment type="similarity">
    <text evidence="2">Belongs to the N-acetylmuramoyl-L-alanine amidase 3 family.</text>
</comment>
<dbReference type="GO" id="GO:0008745">
    <property type="term" value="F:N-acetylmuramoyl-L-alanine amidase activity"/>
    <property type="evidence" value="ECO:0007669"/>
    <property type="project" value="UniProtKB-EC"/>
</dbReference>
<evidence type="ECO:0000313" key="9">
    <source>
        <dbReference type="Proteomes" id="UP000682739"/>
    </source>
</evidence>
<dbReference type="Proteomes" id="UP000682739">
    <property type="component" value="Chromosome"/>
</dbReference>
<dbReference type="SUPFAM" id="SSF54106">
    <property type="entry name" value="LysM domain"/>
    <property type="match status" value="1"/>
</dbReference>
<dbReference type="AlphaFoldDB" id="A0A975HJL9"/>
<dbReference type="Gene3D" id="3.10.350.10">
    <property type="entry name" value="LysM domain"/>
    <property type="match status" value="1"/>
</dbReference>
<dbReference type="InterPro" id="IPR021731">
    <property type="entry name" value="AMIN_dom"/>
</dbReference>
<evidence type="ECO:0000256" key="5">
    <source>
        <dbReference type="ARBA" id="ARBA00023316"/>
    </source>
</evidence>
<evidence type="ECO:0000256" key="6">
    <source>
        <dbReference type="SAM" id="SignalP"/>
    </source>
</evidence>
<feature type="domain" description="LysM" evidence="7">
    <location>
        <begin position="390"/>
        <end position="433"/>
    </location>
</feature>
<dbReference type="SMART" id="SM00646">
    <property type="entry name" value="Ami_3"/>
    <property type="match status" value="1"/>
</dbReference>
<dbReference type="InterPro" id="IPR018392">
    <property type="entry name" value="LysM"/>
</dbReference>
<dbReference type="Pfam" id="PF01520">
    <property type="entry name" value="Amidase_3"/>
    <property type="match status" value="1"/>
</dbReference>
<comment type="catalytic activity">
    <reaction evidence="1">
        <text>Hydrolyzes the link between N-acetylmuramoyl residues and L-amino acid residues in certain cell-wall glycopeptides.</text>
        <dbReference type="EC" id="3.5.1.28"/>
    </reaction>
</comment>
<dbReference type="PROSITE" id="PS51782">
    <property type="entry name" value="LYSM"/>
    <property type="match status" value="1"/>
</dbReference>
<evidence type="ECO:0000256" key="1">
    <source>
        <dbReference type="ARBA" id="ARBA00001561"/>
    </source>
</evidence>
<protein>
    <recommendedName>
        <fullName evidence="3">N-acetylmuramoyl-L-alanine amidase</fullName>
        <ecNumber evidence="3">3.5.1.28</ecNumber>
    </recommendedName>
</protein>
<dbReference type="RefSeq" id="WP_208833403.1">
    <property type="nucleotide sequence ID" value="NZ_CP072110.1"/>
</dbReference>
<dbReference type="InterPro" id="IPR050695">
    <property type="entry name" value="N-acetylmuramoyl_amidase_3"/>
</dbReference>
<dbReference type="SUPFAM" id="SSF53187">
    <property type="entry name" value="Zn-dependent exopeptidases"/>
    <property type="match status" value="1"/>
</dbReference>
<dbReference type="GO" id="GO:0030288">
    <property type="term" value="C:outer membrane-bounded periplasmic space"/>
    <property type="evidence" value="ECO:0007669"/>
    <property type="project" value="TreeGrafter"/>
</dbReference>
<evidence type="ECO:0000256" key="2">
    <source>
        <dbReference type="ARBA" id="ARBA00010860"/>
    </source>
</evidence>
<evidence type="ECO:0000256" key="3">
    <source>
        <dbReference type="ARBA" id="ARBA00011901"/>
    </source>
</evidence>
<dbReference type="CDD" id="cd02696">
    <property type="entry name" value="MurNAc-LAA"/>
    <property type="match status" value="1"/>
</dbReference>
<dbReference type="Pfam" id="PF01476">
    <property type="entry name" value="LysM"/>
    <property type="match status" value="1"/>
</dbReference>
<dbReference type="PANTHER" id="PTHR30404">
    <property type="entry name" value="N-ACETYLMURAMOYL-L-ALANINE AMIDASE"/>
    <property type="match status" value="1"/>
</dbReference>
<dbReference type="Gene3D" id="3.40.630.40">
    <property type="entry name" value="Zn-dependent exopeptidases"/>
    <property type="match status" value="1"/>
</dbReference>
<dbReference type="Pfam" id="PF11741">
    <property type="entry name" value="AMIN"/>
    <property type="match status" value="1"/>
</dbReference>
<proteinExistence type="inferred from homology"/>
<evidence type="ECO:0000256" key="4">
    <source>
        <dbReference type="ARBA" id="ARBA00022801"/>
    </source>
</evidence>
<keyword evidence="4" id="KW-0378">Hydrolase</keyword>
<evidence type="ECO:0000259" key="7">
    <source>
        <dbReference type="PROSITE" id="PS51782"/>
    </source>
</evidence>
<evidence type="ECO:0000313" key="8">
    <source>
        <dbReference type="EMBL" id="QTH65368.1"/>
    </source>
</evidence>
<dbReference type="EC" id="3.5.1.28" evidence="3"/>
<keyword evidence="9" id="KW-1185">Reference proteome</keyword>
<gene>
    <name evidence="8" type="ORF">J1N51_10655</name>
</gene>
<dbReference type="InterPro" id="IPR002508">
    <property type="entry name" value="MurNAc-LAA_cat"/>
</dbReference>
<sequence>MTISALLIAVFICIQPAIAADTVTDVRIWPSPDSTRVVLDMSGSAKYSYFTLKNPERLVIDLQDTKLSKNLNKLDIDSKLLKKVRKSTPKKKGDVRLVLDLTKSIKPVIFDLPPAGPYGDRLVIDLIDTKTKVAKSEKKVGSNRDVVIAIDAGHGGEDPGSIGPSGKYEKHITLSVAKKIAALINKQKGMKAFLTRTGDYSMDLHARTRAADRAGADLFISVHADAFTSPGPSGASVWLQSTTRATTEVGRIFEDQERQSEVLAGVAQSIQEAGASNDQYLKYAFIDMRMEHSRDQGYYVAKEVLSELQHITKLHQHKPQSMSLGVLKSPNYPSILVETGFISNPKEEKLLTNAWQQNRLAKSIVQAVKKYFDRYPPDGTYYAMKKKSTIKHRVRRGESLSLVAQNYNVSISSIKTANNLKSDTIRVGQLLSIPQ</sequence>
<feature type="chain" id="PRO_5038030367" description="N-acetylmuramoyl-L-alanine amidase" evidence="6">
    <location>
        <begin position="20"/>
        <end position="435"/>
    </location>
</feature>
<dbReference type="InterPro" id="IPR036779">
    <property type="entry name" value="LysM_dom_sf"/>
</dbReference>
<dbReference type="Gene3D" id="2.60.40.3500">
    <property type="match status" value="1"/>
</dbReference>
<feature type="signal peptide" evidence="6">
    <location>
        <begin position="1"/>
        <end position="19"/>
    </location>
</feature>
<accession>A0A975HJL9</accession>
<dbReference type="KEGG" id="psym:J1N51_10655"/>
<reference evidence="8" key="1">
    <citation type="submission" date="2021-03" db="EMBL/GenBank/DDBJ databases">
        <title>Description of Psychrosphaera ytuae sp. nov. isolated from deep sea sediment of South China Sea.</title>
        <authorList>
            <person name="Zhang J."/>
            <person name="Xu X.-D."/>
        </authorList>
    </citation>
    <scope>NUCLEOTIDE SEQUENCE</scope>
    <source>
        <strain evidence="8">MTZ26</strain>
    </source>
</reference>
<organism evidence="8 9">
    <name type="scientific">Psychrosphaera ytuae</name>
    <dbReference type="NCBI Taxonomy" id="2820710"/>
    <lineage>
        <taxon>Bacteria</taxon>
        <taxon>Pseudomonadati</taxon>
        <taxon>Pseudomonadota</taxon>
        <taxon>Gammaproteobacteria</taxon>
        <taxon>Alteromonadales</taxon>
        <taxon>Pseudoalteromonadaceae</taxon>
        <taxon>Psychrosphaera</taxon>
    </lineage>
</organism>
<dbReference type="GO" id="GO:0071555">
    <property type="term" value="P:cell wall organization"/>
    <property type="evidence" value="ECO:0007669"/>
    <property type="project" value="UniProtKB-KW"/>
</dbReference>
<dbReference type="CDD" id="cd00118">
    <property type="entry name" value="LysM"/>
    <property type="match status" value="1"/>
</dbReference>
<name>A0A975HJL9_9GAMM</name>
<dbReference type="EMBL" id="CP072110">
    <property type="protein sequence ID" value="QTH65368.1"/>
    <property type="molecule type" value="Genomic_DNA"/>
</dbReference>
<dbReference type="GO" id="GO:0009253">
    <property type="term" value="P:peptidoglycan catabolic process"/>
    <property type="evidence" value="ECO:0007669"/>
    <property type="project" value="InterPro"/>
</dbReference>
<dbReference type="SMART" id="SM00257">
    <property type="entry name" value="LysM"/>
    <property type="match status" value="1"/>
</dbReference>
<keyword evidence="5" id="KW-0961">Cell wall biogenesis/degradation</keyword>
<keyword evidence="6" id="KW-0732">Signal</keyword>
<dbReference type="PANTHER" id="PTHR30404:SF6">
    <property type="entry name" value="N-ACETYLMURAMOYL-L-ALANINE AMIDASE AMIB"/>
    <property type="match status" value="1"/>
</dbReference>